<feature type="domain" description="HTH cro/C1-type" evidence="3">
    <location>
        <begin position="17"/>
        <end position="71"/>
    </location>
</feature>
<accession>A0ABS1DJP3</accession>
<dbReference type="InterPro" id="IPR010982">
    <property type="entry name" value="Lambda_DNA-bd_dom_sf"/>
</dbReference>
<reference evidence="4 5" key="1">
    <citation type="journal article" date="2020" name="Microorganisms">
        <title>Osmotic Adaptation and Compatible Solute Biosynthesis of Phototrophic Bacteria as Revealed from Genome Analyses.</title>
        <authorList>
            <person name="Imhoff J.F."/>
            <person name="Rahn T."/>
            <person name="Kunzel S."/>
            <person name="Keller A."/>
            <person name="Neulinger S.C."/>
        </authorList>
    </citation>
    <scope>NUCLEOTIDE SEQUENCE [LARGE SCALE GENOMIC DNA]</scope>
    <source>
        <strain evidence="4 5">DSM 9895</strain>
    </source>
</reference>
<keyword evidence="2" id="KW-0175">Coiled coil</keyword>
<dbReference type="PANTHER" id="PTHR46797">
    <property type="entry name" value="HTH-TYPE TRANSCRIPTIONAL REGULATOR"/>
    <property type="match status" value="1"/>
</dbReference>
<dbReference type="EMBL" id="NRRL01000054">
    <property type="protein sequence ID" value="MBK1669605.1"/>
    <property type="molecule type" value="Genomic_DNA"/>
</dbReference>
<dbReference type="SUPFAM" id="SSF47413">
    <property type="entry name" value="lambda repressor-like DNA-binding domains"/>
    <property type="match status" value="1"/>
</dbReference>
<dbReference type="PANTHER" id="PTHR46797:SF1">
    <property type="entry name" value="METHYLPHOSPHONATE SYNTHASE"/>
    <property type="match status" value="1"/>
</dbReference>
<evidence type="ECO:0000256" key="2">
    <source>
        <dbReference type="SAM" id="Coils"/>
    </source>
</evidence>
<dbReference type="CDD" id="cd00093">
    <property type="entry name" value="HTH_XRE"/>
    <property type="match status" value="1"/>
</dbReference>
<organism evidence="4 5">
    <name type="scientific">Rhodovibrio sodomensis</name>
    <dbReference type="NCBI Taxonomy" id="1088"/>
    <lineage>
        <taxon>Bacteria</taxon>
        <taxon>Pseudomonadati</taxon>
        <taxon>Pseudomonadota</taxon>
        <taxon>Alphaproteobacteria</taxon>
        <taxon>Rhodospirillales</taxon>
        <taxon>Rhodovibrionaceae</taxon>
        <taxon>Rhodovibrio</taxon>
    </lineage>
</organism>
<evidence type="ECO:0000256" key="1">
    <source>
        <dbReference type="ARBA" id="ARBA00023125"/>
    </source>
</evidence>
<dbReference type="Pfam" id="PF01381">
    <property type="entry name" value="HTH_3"/>
    <property type="match status" value="1"/>
</dbReference>
<gene>
    <name evidence="4" type="ORF">CKO28_16320</name>
</gene>
<dbReference type="InterPro" id="IPR001387">
    <property type="entry name" value="Cro/C1-type_HTH"/>
</dbReference>
<evidence type="ECO:0000313" key="5">
    <source>
        <dbReference type="Proteomes" id="UP001296873"/>
    </source>
</evidence>
<dbReference type="InterPro" id="IPR050807">
    <property type="entry name" value="TransReg_Diox_bact_type"/>
</dbReference>
<dbReference type="SMART" id="SM00530">
    <property type="entry name" value="HTH_XRE"/>
    <property type="match status" value="1"/>
</dbReference>
<evidence type="ECO:0000259" key="3">
    <source>
        <dbReference type="PROSITE" id="PS50943"/>
    </source>
</evidence>
<dbReference type="RefSeq" id="WP_200341939.1">
    <property type="nucleotide sequence ID" value="NZ_NRRL01000054.1"/>
</dbReference>
<protein>
    <recommendedName>
        <fullName evidence="3">HTH cro/C1-type domain-containing protein</fullName>
    </recommendedName>
</protein>
<proteinExistence type="predicted"/>
<feature type="coiled-coil region" evidence="2">
    <location>
        <begin position="88"/>
        <end position="122"/>
    </location>
</feature>
<keyword evidence="5" id="KW-1185">Reference proteome</keyword>
<name>A0ABS1DJP3_9PROT</name>
<dbReference type="PROSITE" id="PS50943">
    <property type="entry name" value="HTH_CROC1"/>
    <property type="match status" value="1"/>
</dbReference>
<dbReference type="Gene3D" id="1.10.260.40">
    <property type="entry name" value="lambda repressor-like DNA-binding domains"/>
    <property type="match status" value="1"/>
</dbReference>
<dbReference type="Proteomes" id="UP001296873">
    <property type="component" value="Unassembled WGS sequence"/>
</dbReference>
<evidence type="ECO:0000313" key="4">
    <source>
        <dbReference type="EMBL" id="MBK1669605.1"/>
    </source>
</evidence>
<keyword evidence="1" id="KW-0238">DNA-binding</keyword>
<sequence length="127" mass="14020">MTTLLQEAQPHTLGQRIRTQRKRLGLSTAELARQAGVTRDTLSEWERDATTPRSNRLLTLAGVLGTNIGWLLEGHGQCAPRTDPDTEMAALREQLSHARDLVQQLSTNLDALQTRVNALEQRRAGGA</sequence>
<comment type="caution">
    <text evidence="4">The sequence shown here is derived from an EMBL/GenBank/DDBJ whole genome shotgun (WGS) entry which is preliminary data.</text>
</comment>